<feature type="region of interest" description="Disordered" evidence="1">
    <location>
        <begin position="194"/>
        <end position="221"/>
    </location>
</feature>
<dbReference type="AlphaFoldDB" id="A0AAD6V0R6"/>
<dbReference type="EMBL" id="JARJCW010000069">
    <property type="protein sequence ID" value="KAJ7199238.1"/>
    <property type="molecule type" value="Genomic_DNA"/>
</dbReference>
<feature type="compositionally biased region" description="Polar residues" evidence="1">
    <location>
        <begin position="203"/>
        <end position="218"/>
    </location>
</feature>
<dbReference type="Proteomes" id="UP001219525">
    <property type="component" value="Unassembled WGS sequence"/>
</dbReference>
<accession>A0AAD6V0R6</accession>
<protein>
    <submittedName>
        <fullName evidence="2">Uncharacterized protein</fullName>
    </submittedName>
</protein>
<comment type="caution">
    <text evidence="2">The sequence shown here is derived from an EMBL/GenBank/DDBJ whole genome shotgun (WGS) entry which is preliminary data.</text>
</comment>
<keyword evidence="3" id="KW-1185">Reference proteome</keyword>
<proteinExistence type="predicted"/>
<evidence type="ECO:0000313" key="3">
    <source>
        <dbReference type="Proteomes" id="UP001219525"/>
    </source>
</evidence>
<name>A0AAD6V0R6_9AGAR</name>
<evidence type="ECO:0000313" key="2">
    <source>
        <dbReference type="EMBL" id="KAJ7199238.1"/>
    </source>
</evidence>
<gene>
    <name evidence="2" type="ORF">GGX14DRAFT_662480</name>
</gene>
<reference evidence="2" key="1">
    <citation type="submission" date="2023-03" db="EMBL/GenBank/DDBJ databases">
        <title>Massive genome expansion in bonnet fungi (Mycena s.s.) driven by repeated elements and novel gene families across ecological guilds.</title>
        <authorList>
            <consortium name="Lawrence Berkeley National Laboratory"/>
            <person name="Harder C.B."/>
            <person name="Miyauchi S."/>
            <person name="Viragh M."/>
            <person name="Kuo A."/>
            <person name="Thoen E."/>
            <person name="Andreopoulos B."/>
            <person name="Lu D."/>
            <person name="Skrede I."/>
            <person name="Drula E."/>
            <person name="Henrissat B."/>
            <person name="Morin E."/>
            <person name="Kohler A."/>
            <person name="Barry K."/>
            <person name="LaButti K."/>
            <person name="Morin E."/>
            <person name="Salamov A."/>
            <person name="Lipzen A."/>
            <person name="Mereny Z."/>
            <person name="Hegedus B."/>
            <person name="Baldrian P."/>
            <person name="Stursova M."/>
            <person name="Weitz H."/>
            <person name="Taylor A."/>
            <person name="Grigoriev I.V."/>
            <person name="Nagy L.G."/>
            <person name="Martin F."/>
            <person name="Kauserud H."/>
        </authorList>
    </citation>
    <scope>NUCLEOTIDE SEQUENCE</scope>
    <source>
        <strain evidence="2">9144</strain>
    </source>
</reference>
<evidence type="ECO:0000256" key="1">
    <source>
        <dbReference type="SAM" id="MobiDB-lite"/>
    </source>
</evidence>
<organism evidence="2 3">
    <name type="scientific">Mycena pura</name>
    <dbReference type="NCBI Taxonomy" id="153505"/>
    <lineage>
        <taxon>Eukaryota</taxon>
        <taxon>Fungi</taxon>
        <taxon>Dikarya</taxon>
        <taxon>Basidiomycota</taxon>
        <taxon>Agaricomycotina</taxon>
        <taxon>Agaricomycetes</taxon>
        <taxon>Agaricomycetidae</taxon>
        <taxon>Agaricales</taxon>
        <taxon>Marasmiineae</taxon>
        <taxon>Mycenaceae</taxon>
        <taxon>Mycena</taxon>
    </lineage>
</organism>
<sequence length="299" mass="32507">MSHAAALIEAYARRVDAYRTLDQALNTAYEPAARTAAHQADEDTEAARAAADAVTYPPVLALLAYHQVAAPPHDIADLVDAMHDETFSRLAGLVDARDYSNGLFLSLRLDLNAINRVLRSTFGEVAYIFEEEWRVKDVEVVTCRLFWRFFVARTGAVPDPDPNGMLAAFQSMCLSPPSCYATVAPIAGPSRLRPLQSPLAPATDSSTPADAQPSQTPGATPLRIGMTTNLRGILQTATKAQTKTTTTALREAIDNDRYIFHTAYLYASRAVALPSITLCTPHTQPIDIASVYSPHTTYI</sequence>